<dbReference type="PaxDb" id="3708-A0A078GAU7"/>
<gene>
    <name evidence="8" type="primary">BnaC01g36100D</name>
    <name evidence="8" type="ORF">GSBRNA2T00018131001</name>
</gene>
<keyword evidence="9" id="KW-1185">Reference proteome</keyword>
<dbReference type="PROSITE" id="PS50127">
    <property type="entry name" value="UBC_2"/>
    <property type="match status" value="1"/>
</dbReference>
<dbReference type="OMA" id="GDHEFAT"/>
<feature type="compositionally biased region" description="Low complexity" evidence="6">
    <location>
        <begin position="76"/>
        <end position="89"/>
    </location>
</feature>
<dbReference type="GO" id="GO:0005524">
    <property type="term" value="F:ATP binding"/>
    <property type="evidence" value="ECO:0007669"/>
    <property type="project" value="UniProtKB-KW"/>
</dbReference>
<dbReference type="EMBL" id="LK032125">
    <property type="protein sequence ID" value="CDY21838.1"/>
    <property type="molecule type" value="Genomic_DNA"/>
</dbReference>
<feature type="compositionally biased region" description="Polar residues" evidence="6">
    <location>
        <begin position="147"/>
        <end position="157"/>
    </location>
</feature>
<dbReference type="STRING" id="3708.A0A078GAU7"/>
<evidence type="ECO:0000259" key="7">
    <source>
        <dbReference type="PROSITE" id="PS50127"/>
    </source>
</evidence>
<evidence type="ECO:0000256" key="1">
    <source>
        <dbReference type="ARBA" id="ARBA00012486"/>
    </source>
</evidence>
<dbReference type="SMART" id="SM00212">
    <property type="entry name" value="UBCc"/>
    <property type="match status" value="1"/>
</dbReference>
<dbReference type="Pfam" id="PF00179">
    <property type="entry name" value="UQ_con"/>
    <property type="match status" value="1"/>
</dbReference>
<evidence type="ECO:0000256" key="2">
    <source>
        <dbReference type="ARBA" id="ARBA00022679"/>
    </source>
</evidence>
<evidence type="ECO:0000256" key="6">
    <source>
        <dbReference type="SAM" id="MobiDB-lite"/>
    </source>
</evidence>
<dbReference type="InterPro" id="IPR016135">
    <property type="entry name" value="UBQ-conjugating_enzyme/RWD"/>
</dbReference>
<keyword evidence="2" id="KW-0808">Transferase</keyword>
<evidence type="ECO:0000313" key="9">
    <source>
        <dbReference type="Proteomes" id="UP000028999"/>
    </source>
</evidence>
<reference evidence="8 9" key="1">
    <citation type="journal article" date="2014" name="Science">
        <title>Plant genetics. Early allopolyploid evolution in the post-Neolithic Brassica napus oilseed genome.</title>
        <authorList>
            <person name="Chalhoub B."/>
            <person name="Denoeud F."/>
            <person name="Liu S."/>
            <person name="Parkin I.A."/>
            <person name="Tang H."/>
            <person name="Wang X."/>
            <person name="Chiquet J."/>
            <person name="Belcram H."/>
            <person name="Tong C."/>
            <person name="Samans B."/>
            <person name="Correa M."/>
            <person name="Da Silva C."/>
            <person name="Just J."/>
            <person name="Falentin C."/>
            <person name="Koh C.S."/>
            <person name="Le Clainche I."/>
            <person name="Bernard M."/>
            <person name="Bento P."/>
            <person name="Noel B."/>
            <person name="Labadie K."/>
            <person name="Alberti A."/>
            <person name="Charles M."/>
            <person name="Arnaud D."/>
            <person name="Guo H."/>
            <person name="Daviaud C."/>
            <person name="Alamery S."/>
            <person name="Jabbari K."/>
            <person name="Zhao M."/>
            <person name="Edger P.P."/>
            <person name="Chelaifa H."/>
            <person name="Tack D."/>
            <person name="Lassalle G."/>
            <person name="Mestiri I."/>
            <person name="Schnel N."/>
            <person name="Le Paslier M.C."/>
            <person name="Fan G."/>
            <person name="Renault V."/>
            <person name="Bayer P.E."/>
            <person name="Golicz A.A."/>
            <person name="Manoli S."/>
            <person name="Lee T.H."/>
            <person name="Thi V.H."/>
            <person name="Chalabi S."/>
            <person name="Hu Q."/>
            <person name="Fan C."/>
            <person name="Tollenaere R."/>
            <person name="Lu Y."/>
            <person name="Battail C."/>
            <person name="Shen J."/>
            <person name="Sidebottom C.H."/>
            <person name="Wang X."/>
            <person name="Canaguier A."/>
            <person name="Chauveau A."/>
            <person name="Berard A."/>
            <person name="Deniot G."/>
            <person name="Guan M."/>
            <person name="Liu Z."/>
            <person name="Sun F."/>
            <person name="Lim Y.P."/>
            <person name="Lyons E."/>
            <person name="Town C.D."/>
            <person name="Bancroft I."/>
            <person name="Wang X."/>
            <person name="Meng J."/>
            <person name="Ma J."/>
            <person name="Pires J.C."/>
            <person name="King G.J."/>
            <person name="Brunel D."/>
            <person name="Delourme R."/>
            <person name="Renard M."/>
            <person name="Aury J.M."/>
            <person name="Adams K.L."/>
            <person name="Batley J."/>
            <person name="Snowdon R.J."/>
            <person name="Tost J."/>
            <person name="Edwards D."/>
            <person name="Zhou Y."/>
            <person name="Hua W."/>
            <person name="Sharpe A.G."/>
            <person name="Paterson A.H."/>
            <person name="Guan C."/>
            <person name="Wincker P."/>
        </authorList>
    </citation>
    <scope>NUCLEOTIDE SEQUENCE [LARGE SCALE GENOMIC DNA]</scope>
    <source>
        <strain evidence="9">cv. Darmor-bzh</strain>
    </source>
</reference>
<keyword evidence="4" id="KW-0833">Ubl conjugation pathway</keyword>
<feature type="compositionally biased region" description="Polar residues" evidence="6">
    <location>
        <begin position="636"/>
        <end position="649"/>
    </location>
</feature>
<dbReference type="EC" id="2.3.2.23" evidence="1"/>
<evidence type="ECO:0000256" key="4">
    <source>
        <dbReference type="ARBA" id="ARBA00022786"/>
    </source>
</evidence>
<sequence>MEPEIAHPVASCSTTLKAATPEANGVEQYEGVVNNNNVDSKNKGKAIQLGDDDEQFEGSASDCYDTTNNDESYPGSSPLSNSLLDPDSLIYEDDDDYSDQYGYEMEDELEEEDDGADDYVSEYQALFDAKEKDIPAGVEVTMDWLPNSETAKSSGSGKCSRDEHGIKPEAPSSSSKKATVGSGIHSSWNALPHNSKGVIPNSAYALPMKTQTYNYPAHALKFSSSSDHLEPQTPDTVMGEAPVPAPASASSGLVLPVPNHPPWYKGHKMYPSARPRVEEVISAQSCSRVKRNMEDYLGKYLFFKKFDIVEDLGDHEFATRGTTTKQEVISAQSCSRVKRNMEDYLGKYLFFKKFDIVEDLGDHEFATRGTTTKQHSKEWMKRIQEEWRILENDLPEMIFVRAYESRMDLMRAVIVGADGTPYHDGLFFFDIYFPDTYPSVPPMVHYQSGGLRINPNLYNCGKVCLSLLGTWSGAPREKWIPNNSTMLQVLVSIQGLILNEKPYFNEPGYERTAGSAGGEAQSKAYSENTFLLSLKTMVYNMRRPPKYFEDFSCGHFFSCAHDVLRACTAYRNGAPVASLVRGKVKEGEESSERCSEKFSQDVGTFVDTLLLKEFILLGVLGLEPEEDKSSEIDVAESSNGSPRGGMSSN</sequence>
<keyword evidence="5" id="KW-0067">ATP-binding</keyword>
<organism evidence="8 9">
    <name type="scientific">Brassica napus</name>
    <name type="common">Rape</name>
    <dbReference type="NCBI Taxonomy" id="3708"/>
    <lineage>
        <taxon>Eukaryota</taxon>
        <taxon>Viridiplantae</taxon>
        <taxon>Streptophyta</taxon>
        <taxon>Embryophyta</taxon>
        <taxon>Tracheophyta</taxon>
        <taxon>Spermatophyta</taxon>
        <taxon>Magnoliopsida</taxon>
        <taxon>eudicotyledons</taxon>
        <taxon>Gunneridae</taxon>
        <taxon>Pentapetalae</taxon>
        <taxon>rosids</taxon>
        <taxon>malvids</taxon>
        <taxon>Brassicales</taxon>
        <taxon>Brassicaceae</taxon>
        <taxon>Brassiceae</taxon>
        <taxon>Brassica</taxon>
    </lineage>
</organism>
<feature type="compositionally biased region" description="Polar residues" evidence="6">
    <location>
        <begin position="64"/>
        <end position="75"/>
    </location>
</feature>
<dbReference type="PANTHER" id="PTHR46116:SF41">
    <property type="entry name" value="UBIQUITIN-CONJUGATING ENZYME E2 25-RELATED"/>
    <property type="match status" value="1"/>
</dbReference>
<dbReference type="Gramene" id="CDY21838">
    <property type="protein sequence ID" value="CDY21838"/>
    <property type="gene ID" value="GSBRNA2T00018131001"/>
</dbReference>
<dbReference type="SUPFAM" id="SSF54495">
    <property type="entry name" value="UBC-like"/>
    <property type="match status" value="1"/>
</dbReference>
<dbReference type="Proteomes" id="UP000028999">
    <property type="component" value="Unassembled WGS sequence"/>
</dbReference>
<proteinExistence type="predicted"/>
<evidence type="ECO:0000313" key="8">
    <source>
        <dbReference type="EMBL" id="CDY21838.1"/>
    </source>
</evidence>
<feature type="domain" description="UBC core" evidence="7">
    <location>
        <begin position="378"/>
        <end position="538"/>
    </location>
</feature>
<protein>
    <recommendedName>
        <fullName evidence="1">E2 ubiquitin-conjugating enzyme</fullName>
        <ecNumber evidence="1">2.3.2.23</ecNumber>
    </recommendedName>
</protein>
<dbReference type="PANTHER" id="PTHR46116">
    <property type="entry name" value="(E3-INDEPENDENT) E2 UBIQUITIN-CONJUGATING ENZYME"/>
    <property type="match status" value="1"/>
</dbReference>
<feature type="region of interest" description="Disordered" evidence="6">
    <location>
        <begin position="147"/>
        <end position="181"/>
    </location>
</feature>
<dbReference type="AlphaFoldDB" id="A0A078GAU7"/>
<feature type="region of interest" description="Disordered" evidence="6">
    <location>
        <begin position="627"/>
        <end position="649"/>
    </location>
</feature>
<dbReference type="GO" id="GO:0061631">
    <property type="term" value="F:ubiquitin conjugating enzyme activity"/>
    <property type="evidence" value="ECO:0000318"/>
    <property type="project" value="GO_Central"/>
</dbReference>
<dbReference type="FunFam" id="3.10.110.10:FF:000028">
    <property type="entry name" value="Probable ubiquitin-conjugating enzyme E2 23"/>
    <property type="match status" value="1"/>
</dbReference>
<feature type="region of interest" description="Disordered" evidence="6">
    <location>
        <begin position="35"/>
        <end position="116"/>
    </location>
</feature>
<dbReference type="CDD" id="cd23837">
    <property type="entry name" value="UBCc_UBE2O"/>
    <property type="match status" value="1"/>
</dbReference>
<name>A0A078GAU7_BRANA</name>
<evidence type="ECO:0000256" key="5">
    <source>
        <dbReference type="ARBA" id="ARBA00022840"/>
    </source>
</evidence>
<dbReference type="InterPro" id="IPR000608">
    <property type="entry name" value="UBC"/>
</dbReference>
<accession>A0A078GAU7</accession>
<evidence type="ECO:0000256" key="3">
    <source>
        <dbReference type="ARBA" id="ARBA00022741"/>
    </source>
</evidence>
<keyword evidence="3" id="KW-0547">Nucleotide-binding</keyword>
<dbReference type="Gene3D" id="3.10.110.10">
    <property type="entry name" value="Ubiquitin Conjugating Enzyme"/>
    <property type="match status" value="1"/>
</dbReference>
<feature type="compositionally biased region" description="Acidic residues" evidence="6">
    <location>
        <begin position="90"/>
        <end position="116"/>
    </location>
</feature>